<dbReference type="PANTHER" id="PTHR30435">
    <property type="entry name" value="FLAGELLAR PROTEIN"/>
    <property type="match status" value="1"/>
</dbReference>
<dbReference type="NCBIfam" id="TIGR03506">
    <property type="entry name" value="FlgEFG_subfam"/>
    <property type="match status" value="1"/>
</dbReference>
<evidence type="ECO:0000256" key="2">
    <source>
        <dbReference type="ARBA" id="ARBA00009677"/>
    </source>
</evidence>
<accession>A0ABQ4PYJ9</accession>
<sequence>MFNSIFVGLSGMNAFSSGLRQISNNITNLNSTGFKSSNVQFGDLVRTGYDPNSVQGQGVQLGKSRTNFSQGELRQTSRGLDLAIDGQGFFILLRNGEHFLTRTGSFEVDANGDIVLAGTDYKLASLGPSGIPQVISITQNIYSPPVETTSVKFTGNLSSSAGAGTHTIPLSVFDKTGASINWRVIFTRDETSIGTAPPKVDWIVEVRNASNVALPTQRLKFVNGAVVEASKRMTFADAESGLAIEFDFSQGVSPFANGNRSDLAVAANGRNGRDRGDLTDVTVNAEGKVELVYSNQDKIQIGDVAVAKPAEPQALGEVGRGIFRLEDLSDATIASSFTKGVGKVVANRIEASNVDLSKEFGDLILIQRGYQASSQIVSASNEMIQQLFGIRGQG</sequence>
<proteinExistence type="inferred from homology"/>
<dbReference type="InterPro" id="IPR037925">
    <property type="entry name" value="FlgE/F/G-like"/>
</dbReference>
<evidence type="ECO:0000259" key="5">
    <source>
        <dbReference type="Pfam" id="PF06429"/>
    </source>
</evidence>
<keyword evidence="8" id="KW-1185">Reference proteome</keyword>
<keyword evidence="7" id="KW-0966">Cell projection</keyword>
<dbReference type="InterPro" id="IPR053967">
    <property type="entry name" value="LlgE_F_G-like_D1"/>
</dbReference>
<dbReference type="EMBL" id="BPFZ01000018">
    <property type="protein sequence ID" value="GIU68050.1"/>
    <property type="molecule type" value="Genomic_DNA"/>
</dbReference>
<keyword evidence="7" id="KW-0282">Flagellum</keyword>
<dbReference type="Proteomes" id="UP001161064">
    <property type="component" value="Unassembled WGS sequence"/>
</dbReference>
<dbReference type="InterPro" id="IPR020013">
    <property type="entry name" value="Flagellar_FlgE/F/G"/>
</dbReference>
<dbReference type="PANTHER" id="PTHR30435:SF19">
    <property type="entry name" value="FLAGELLAR BASAL-BODY ROD PROTEIN FLGG"/>
    <property type="match status" value="1"/>
</dbReference>
<keyword evidence="7" id="KW-0969">Cilium</keyword>
<evidence type="ECO:0000256" key="3">
    <source>
        <dbReference type="ARBA" id="ARBA00023143"/>
    </source>
</evidence>
<protein>
    <submittedName>
        <fullName evidence="7">Flagellar hook protein FlgE</fullName>
    </submittedName>
</protein>
<dbReference type="SUPFAM" id="SSF117143">
    <property type="entry name" value="Flagellar hook protein flgE"/>
    <property type="match status" value="1"/>
</dbReference>
<evidence type="ECO:0000256" key="1">
    <source>
        <dbReference type="ARBA" id="ARBA00004117"/>
    </source>
</evidence>
<comment type="subcellular location">
    <subcellularLocation>
        <location evidence="1 4">Bacterial flagellum basal body</location>
    </subcellularLocation>
</comment>
<reference evidence="7" key="2">
    <citation type="journal article" date="2023" name="ISME Commun">
        <title>Characterization of a bloom-associated alphaproteobacterial lineage, 'Candidatus Phycosocius': insights into freshwater algal-bacterial interactions.</title>
        <authorList>
            <person name="Tanabe Y."/>
            <person name="Yamaguchi H."/>
            <person name="Yoshida M."/>
            <person name="Kai A."/>
            <person name="Okazaki Y."/>
        </authorList>
    </citation>
    <scope>NUCLEOTIDE SEQUENCE</scope>
    <source>
        <strain evidence="7">BOTRYCO-1</strain>
    </source>
</reference>
<comment type="similarity">
    <text evidence="2 4">Belongs to the flagella basal body rod proteins family.</text>
</comment>
<dbReference type="RefSeq" id="WP_284361589.1">
    <property type="nucleotide sequence ID" value="NZ_BPFZ01000018.1"/>
</dbReference>
<keyword evidence="3 4" id="KW-0975">Bacterial flagellum</keyword>
<reference evidence="7" key="1">
    <citation type="submission" date="2021-05" db="EMBL/GenBank/DDBJ databases">
        <authorList>
            <person name="Tanabe Y."/>
        </authorList>
    </citation>
    <scope>NUCLEOTIDE SEQUENCE</scope>
    <source>
        <strain evidence="7">BOTRYCO-1</strain>
    </source>
</reference>
<evidence type="ECO:0000256" key="4">
    <source>
        <dbReference type="RuleBase" id="RU362116"/>
    </source>
</evidence>
<organism evidence="7 8">
    <name type="scientific">Candidatus Phycosocius spiralis</name>
    <dbReference type="NCBI Taxonomy" id="2815099"/>
    <lineage>
        <taxon>Bacteria</taxon>
        <taxon>Pseudomonadati</taxon>
        <taxon>Pseudomonadota</taxon>
        <taxon>Alphaproteobacteria</taxon>
        <taxon>Caulobacterales</taxon>
        <taxon>Caulobacterales incertae sedis</taxon>
        <taxon>Candidatus Phycosocius</taxon>
    </lineage>
</organism>
<dbReference type="InterPro" id="IPR010930">
    <property type="entry name" value="Flg_bb/hook_C_dom"/>
</dbReference>
<feature type="domain" description="Flagellar hook protein FlgE/F/G-like D1" evidence="6">
    <location>
        <begin position="83"/>
        <end position="139"/>
    </location>
</feature>
<dbReference type="Pfam" id="PF06429">
    <property type="entry name" value="Flg_bbr_C"/>
    <property type="match status" value="1"/>
</dbReference>
<comment type="caution">
    <text evidence="7">The sequence shown here is derived from an EMBL/GenBank/DDBJ whole genome shotgun (WGS) entry which is preliminary data.</text>
</comment>
<evidence type="ECO:0000313" key="8">
    <source>
        <dbReference type="Proteomes" id="UP001161064"/>
    </source>
</evidence>
<dbReference type="Pfam" id="PF22692">
    <property type="entry name" value="LlgE_F_G_D1"/>
    <property type="match status" value="1"/>
</dbReference>
<evidence type="ECO:0000259" key="6">
    <source>
        <dbReference type="Pfam" id="PF22692"/>
    </source>
</evidence>
<evidence type="ECO:0000313" key="7">
    <source>
        <dbReference type="EMBL" id="GIU68050.1"/>
    </source>
</evidence>
<gene>
    <name evidence="7" type="ORF">PsB1_2204</name>
</gene>
<feature type="domain" description="Flagellar basal-body/hook protein C-terminal" evidence="5">
    <location>
        <begin position="348"/>
        <end position="387"/>
    </location>
</feature>
<name>A0ABQ4PYJ9_9PROT</name>